<organism evidence="2 3">
    <name type="scientific">Melipona bicolor</name>
    <dbReference type="NCBI Taxonomy" id="60889"/>
    <lineage>
        <taxon>Eukaryota</taxon>
        <taxon>Metazoa</taxon>
        <taxon>Ecdysozoa</taxon>
        <taxon>Arthropoda</taxon>
        <taxon>Hexapoda</taxon>
        <taxon>Insecta</taxon>
        <taxon>Pterygota</taxon>
        <taxon>Neoptera</taxon>
        <taxon>Endopterygota</taxon>
        <taxon>Hymenoptera</taxon>
        <taxon>Apocrita</taxon>
        <taxon>Aculeata</taxon>
        <taxon>Apoidea</taxon>
        <taxon>Anthophila</taxon>
        <taxon>Apidae</taxon>
        <taxon>Melipona</taxon>
    </lineage>
</organism>
<protein>
    <submittedName>
        <fullName evidence="2">Uncharacterized protein</fullName>
    </submittedName>
</protein>
<feature type="region of interest" description="Disordered" evidence="1">
    <location>
        <begin position="32"/>
        <end position="52"/>
    </location>
</feature>
<feature type="compositionally biased region" description="Basic and acidic residues" evidence="1">
    <location>
        <begin position="33"/>
        <end position="52"/>
    </location>
</feature>
<reference evidence="2" key="1">
    <citation type="submission" date="2021-10" db="EMBL/GenBank/DDBJ databases">
        <title>Melipona bicolor Genome sequencing and assembly.</title>
        <authorList>
            <person name="Araujo N.S."/>
            <person name="Arias M.C."/>
        </authorList>
    </citation>
    <scope>NUCLEOTIDE SEQUENCE</scope>
    <source>
        <strain evidence="2">USP_2M_L1-L4_2017</strain>
        <tissue evidence="2">Whole body</tissue>
    </source>
</reference>
<comment type="caution">
    <text evidence="2">The sequence shown here is derived from an EMBL/GenBank/DDBJ whole genome shotgun (WGS) entry which is preliminary data.</text>
</comment>
<accession>A0AA40G9J1</accession>
<proteinExistence type="predicted"/>
<name>A0AA40G9J1_9HYME</name>
<sequence length="159" mass="18097">MEQRPFIKVGPRVSWDPAISTGREGTLNYAIPRDSRSETRNQKVERERTAERTENQIPDAHLYRCIKALGASRCAPPCPTQRGTPIARRLREYQQPYINPGREERFLEKSPPMAALDGRKEWSPGTLIYRPSATTNPNRINSCTDVAACVPGIFFYAEY</sequence>
<keyword evidence="3" id="KW-1185">Reference proteome</keyword>
<dbReference type="EMBL" id="JAHYIQ010000003">
    <property type="protein sequence ID" value="KAK1133653.1"/>
    <property type="molecule type" value="Genomic_DNA"/>
</dbReference>
<evidence type="ECO:0000313" key="2">
    <source>
        <dbReference type="EMBL" id="KAK1133653.1"/>
    </source>
</evidence>
<dbReference type="Proteomes" id="UP001177670">
    <property type="component" value="Unassembled WGS sequence"/>
</dbReference>
<evidence type="ECO:0000313" key="3">
    <source>
        <dbReference type="Proteomes" id="UP001177670"/>
    </source>
</evidence>
<gene>
    <name evidence="2" type="ORF">K0M31_011446</name>
</gene>
<dbReference type="AlphaFoldDB" id="A0AA40G9J1"/>
<evidence type="ECO:0000256" key="1">
    <source>
        <dbReference type="SAM" id="MobiDB-lite"/>
    </source>
</evidence>